<protein>
    <submittedName>
        <fullName evidence="2">Uncharacterized protein</fullName>
    </submittedName>
</protein>
<gene>
    <name evidence="2" type="ORF">MGAL_10B085903</name>
</gene>
<dbReference type="Proteomes" id="UP000596742">
    <property type="component" value="Unassembled WGS sequence"/>
</dbReference>
<accession>A0A8B6HRN1</accession>
<reference evidence="2" key="1">
    <citation type="submission" date="2018-11" db="EMBL/GenBank/DDBJ databases">
        <authorList>
            <person name="Alioto T."/>
            <person name="Alioto T."/>
        </authorList>
    </citation>
    <scope>NUCLEOTIDE SEQUENCE</scope>
</reference>
<dbReference type="EMBL" id="UYJE01010495">
    <property type="protein sequence ID" value="VDI83652.1"/>
    <property type="molecule type" value="Genomic_DNA"/>
</dbReference>
<evidence type="ECO:0000256" key="1">
    <source>
        <dbReference type="SAM" id="MobiDB-lite"/>
    </source>
</evidence>
<evidence type="ECO:0000313" key="2">
    <source>
        <dbReference type="EMBL" id="VDI83652.1"/>
    </source>
</evidence>
<feature type="compositionally biased region" description="Basic and acidic residues" evidence="1">
    <location>
        <begin position="64"/>
        <end position="74"/>
    </location>
</feature>
<comment type="caution">
    <text evidence="2">The sequence shown here is derived from an EMBL/GenBank/DDBJ whole genome shotgun (WGS) entry which is preliminary data.</text>
</comment>
<proteinExistence type="predicted"/>
<evidence type="ECO:0000313" key="3">
    <source>
        <dbReference type="Proteomes" id="UP000596742"/>
    </source>
</evidence>
<dbReference type="AlphaFoldDB" id="A0A8B6HRN1"/>
<sequence length="281" mass="31752">MVKAQVTILENSWRCQHPDKLSAYREEYRSCFPVHDSAEEFLQGPGHDDLLEPVMRKKHGPKGPAKDSNQDKTNKTGQSSWGPFGSPERTTVDSKTIGQSGPTAISSGSPEMSQSVGFTRLYDKHRKIEPSSKSSDNILGGSFSFRQGLSLSNNGKDREITDITRKKAFRSEFGPKFFENFGDDGIMYRVDSQCSSVYETHPTSLVKFLKASQQKYVGTCSIDTTSKIPSFMVETFSQQTERPIFAIAENQCDHNDRKVMGVIWENRFFREFRTPNRNFGT</sequence>
<dbReference type="OrthoDB" id="7462124at2759"/>
<feature type="region of interest" description="Disordered" evidence="1">
    <location>
        <begin position="42"/>
        <end position="114"/>
    </location>
</feature>
<keyword evidence="3" id="KW-1185">Reference proteome</keyword>
<name>A0A8B6HRN1_MYTGA</name>
<feature type="compositionally biased region" description="Polar residues" evidence="1">
    <location>
        <begin position="93"/>
        <end position="114"/>
    </location>
</feature>
<organism evidence="2 3">
    <name type="scientific">Mytilus galloprovincialis</name>
    <name type="common">Mediterranean mussel</name>
    <dbReference type="NCBI Taxonomy" id="29158"/>
    <lineage>
        <taxon>Eukaryota</taxon>
        <taxon>Metazoa</taxon>
        <taxon>Spiralia</taxon>
        <taxon>Lophotrochozoa</taxon>
        <taxon>Mollusca</taxon>
        <taxon>Bivalvia</taxon>
        <taxon>Autobranchia</taxon>
        <taxon>Pteriomorphia</taxon>
        <taxon>Mytilida</taxon>
        <taxon>Mytiloidea</taxon>
        <taxon>Mytilidae</taxon>
        <taxon>Mytilinae</taxon>
        <taxon>Mytilus</taxon>
    </lineage>
</organism>